<comment type="caution">
    <text evidence="5">The sequence shown here is derived from an EMBL/GenBank/DDBJ whole genome shotgun (WGS) entry which is preliminary data.</text>
</comment>
<sequence>MRELDLQKQIRNSLKLIGHECWKVDTGPVKRASHKQTNLEKGFPDLFGFRKDDHQIFFIEVKMPKGKLKDEQLIFLRDKHEKGCLNGVARNLVDAIEIIQGKRTIENEEGNT</sequence>
<keyword evidence="6" id="KW-1185">Reference proteome</keyword>
<dbReference type="InterPro" id="IPR011856">
    <property type="entry name" value="tRNA_endonuc-like_dom_sf"/>
</dbReference>
<evidence type="ECO:0000256" key="3">
    <source>
        <dbReference type="ARBA" id="ARBA00022801"/>
    </source>
</evidence>
<organism evidence="5 6">
    <name type="scientific">Enterococcus diestrammenae</name>
    <dbReference type="NCBI Taxonomy" id="1155073"/>
    <lineage>
        <taxon>Bacteria</taxon>
        <taxon>Bacillati</taxon>
        <taxon>Bacillota</taxon>
        <taxon>Bacilli</taxon>
        <taxon>Lactobacillales</taxon>
        <taxon>Enterococcaceae</taxon>
        <taxon>Enterococcus</taxon>
    </lineage>
</organism>
<dbReference type="EMBL" id="MAEI02000001">
    <property type="protein sequence ID" value="MEO1783272.1"/>
    <property type="molecule type" value="Genomic_DNA"/>
</dbReference>
<dbReference type="Pfam" id="PF08774">
    <property type="entry name" value="VRR_NUC"/>
    <property type="match status" value="1"/>
</dbReference>
<evidence type="ECO:0000313" key="6">
    <source>
        <dbReference type="Proteomes" id="UP001429357"/>
    </source>
</evidence>
<keyword evidence="3" id="KW-0378">Hydrolase</keyword>
<feature type="domain" description="VRR-NUC" evidence="4">
    <location>
        <begin position="33"/>
        <end position="89"/>
    </location>
</feature>
<keyword evidence="2" id="KW-0540">Nuclease</keyword>
<comment type="cofactor">
    <cofactor evidence="1">
        <name>Mg(2+)</name>
        <dbReference type="ChEBI" id="CHEBI:18420"/>
    </cofactor>
</comment>
<dbReference type="Proteomes" id="UP001429357">
    <property type="component" value="Unassembled WGS sequence"/>
</dbReference>
<evidence type="ECO:0000259" key="4">
    <source>
        <dbReference type="Pfam" id="PF08774"/>
    </source>
</evidence>
<reference evidence="5" key="1">
    <citation type="submission" date="2016-06" db="EMBL/GenBank/DDBJ databases">
        <authorList>
            <person name="Van Tyne D."/>
        </authorList>
    </citation>
    <scope>NUCLEOTIDE SEQUENCE</scope>
    <source>
        <strain evidence="5">JM9A</strain>
    </source>
</reference>
<proteinExistence type="predicted"/>
<name>A0ABV0F8B0_9ENTE</name>
<reference evidence="5" key="2">
    <citation type="submission" date="2024-02" db="EMBL/GenBank/DDBJ databases">
        <title>The Genome Sequence of Enterococcus diestrammenae JM9A.</title>
        <authorList>
            <person name="Earl A."/>
            <person name="Manson A."/>
            <person name="Gilmore M."/>
            <person name="Sanders J."/>
            <person name="Shea T."/>
            <person name="Howe W."/>
            <person name="Livny J."/>
            <person name="Cuomo C."/>
            <person name="Neafsey D."/>
            <person name="Birren B."/>
        </authorList>
    </citation>
    <scope>NUCLEOTIDE SEQUENCE</scope>
    <source>
        <strain evidence="5">JM9A</strain>
    </source>
</reference>
<dbReference type="InterPro" id="IPR014883">
    <property type="entry name" value="VRR_NUC"/>
</dbReference>
<evidence type="ECO:0000313" key="5">
    <source>
        <dbReference type="EMBL" id="MEO1783272.1"/>
    </source>
</evidence>
<gene>
    <name evidence="5" type="ORF">BAU18_002892</name>
</gene>
<evidence type="ECO:0000256" key="1">
    <source>
        <dbReference type="ARBA" id="ARBA00001946"/>
    </source>
</evidence>
<protein>
    <recommendedName>
        <fullName evidence="4">VRR-NUC domain-containing protein</fullName>
    </recommendedName>
</protein>
<accession>A0ABV0F8B0</accession>
<evidence type="ECO:0000256" key="2">
    <source>
        <dbReference type="ARBA" id="ARBA00022722"/>
    </source>
</evidence>
<dbReference type="Gene3D" id="3.40.1350.10">
    <property type="match status" value="1"/>
</dbReference>